<name>A0A2N8ZE89_9VIBR</name>
<dbReference type="OrthoDB" id="5741693at2"/>
<evidence type="ECO:0000313" key="2">
    <source>
        <dbReference type="Proteomes" id="UP000235828"/>
    </source>
</evidence>
<reference evidence="1 2" key="1">
    <citation type="submission" date="2017-10" db="EMBL/GenBank/DDBJ databases">
        <authorList>
            <person name="Banno H."/>
            <person name="Chua N.-H."/>
        </authorList>
    </citation>
    <scope>NUCLEOTIDE SEQUENCE [LARGE SCALE GENOMIC DNA]</scope>
    <source>
        <strain evidence="1">Vibrio tapetis CECT4600</strain>
    </source>
</reference>
<sequence>MDITSYTSIPQPYGGGINIASETERASSVNAQNRAVEQIDTREVVRNESAQEFAEERTKLTADELDKRIDEVNDFVSSINKGLSFRFDEGSGRDVVTIFDANTGDIIKQIPSEEMLEILRRLAANSSGLIVEKV</sequence>
<keyword evidence="2" id="KW-1185">Reference proteome</keyword>
<dbReference type="SUPFAM" id="SSF160214">
    <property type="entry name" value="FlaG-like"/>
    <property type="match status" value="1"/>
</dbReference>
<dbReference type="Pfam" id="PF03646">
    <property type="entry name" value="FlaG"/>
    <property type="match status" value="1"/>
</dbReference>
<organism evidence="1 2">
    <name type="scientific">Vibrio tapetis subsp. tapetis</name>
    <dbReference type="NCBI Taxonomy" id="1671868"/>
    <lineage>
        <taxon>Bacteria</taxon>
        <taxon>Pseudomonadati</taxon>
        <taxon>Pseudomonadota</taxon>
        <taxon>Gammaproteobacteria</taxon>
        <taxon>Vibrionales</taxon>
        <taxon>Vibrionaceae</taxon>
        <taxon>Vibrio</taxon>
    </lineage>
</organism>
<dbReference type="InterPro" id="IPR005186">
    <property type="entry name" value="FlaG"/>
</dbReference>
<dbReference type="PANTHER" id="PTHR37166">
    <property type="entry name" value="PROTEIN FLAG"/>
    <property type="match status" value="1"/>
</dbReference>
<evidence type="ECO:0000313" key="1">
    <source>
        <dbReference type="EMBL" id="SON50208.1"/>
    </source>
</evidence>
<proteinExistence type="predicted"/>
<dbReference type="Proteomes" id="UP000235828">
    <property type="component" value="Chromosome A"/>
</dbReference>
<dbReference type="PANTHER" id="PTHR37166:SF1">
    <property type="entry name" value="PROTEIN FLAG"/>
    <property type="match status" value="1"/>
</dbReference>
<dbReference type="KEGG" id="vta:A2229"/>
<dbReference type="RefSeq" id="WP_102522742.1">
    <property type="nucleotide sequence ID" value="NZ_LT960611.1"/>
</dbReference>
<dbReference type="EMBL" id="LT960611">
    <property type="protein sequence ID" value="SON50208.1"/>
    <property type="molecule type" value="Genomic_DNA"/>
</dbReference>
<protein>
    <submittedName>
        <fullName evidence="1">Protein FlaG</fullName>
    </submittedName>
</protein>
<accession>A0A2N8ZE89</accession>
<dbReference type="AlphaFoldDB" id="A0A2N8ZE89"/>
<dbReference type="Gene3D" id="3.30.160.170">
    <property type="entry name" value="FlaG-like"/>
    <property type="match status" value="1"/>
</dbReference>
<dbReference type="InterPro" id="IPR035924">
    <property type="entry name" value="FlaG-like_sf"/>
</dbReference>
<gene>
    <name evidence="1" type="primary">flaG</name>
    <name evidence="1" type="ORF">VTAP4600_A2229</name>
</gene>